<dbReference type="AlphaFoldDB" id="A0A951QPN4"/>
<dbReference type="InterPro" id="IPR052955">
    <property type="entry name" value="UPF0703_membrane_permease"/>
</dbReference>
<keyword evidence="1" id="KW-0472">Membrane</keyword>
<feature type="transmembrane region" description="Helical" evidence="1">
    <location>
        <begin position="101"/>
        <end position="123"/>
    </location>
</feature>
<comment type="caution">
    <text evidence="3">The sequence shown here is derived from an EMBL/GenBank/DDBJ whole genome shotgun (WGS) entry which is preliminary data.</text>
</comment>
<accession>A0A951QPN4</accession>
<keyword evidence="1" id="KW-0812">Transmembrane</keyword>
<sequence>MSNNQNRKSFLKSWMGRKTTPPNERKLKNLLMPWLDVFAITAWGILMLKYWVTGELNLLIHPNYFWLAISGGIGLVIVGLAKGRQLLQRRRADETSNVQHITLFPPGWGSSLLLTAAILGFIFTPQVFASDKALQRGVTELLGSTRAKPQSFRTSIRPEERNLVDWARTISVYPEPDSYTGQKVKVQGFVIHPPDTGKEYLFLAKFVLTCCAADAYPLGLPVKLQENRDSFPPDSWLEIEGQMVTETLAGKRQLTIAANTIKKIPQPKNPYSY</sequence>
<evidence type="ECO:0000259" key="2">
    <source>
        <dbReference type="Pfam" id="PF21537"/>
    </source>
</evidence>
<evidence type="ECO:0000313" key="4">
    <source>
        <dbReference type="Proteomes" id="UP000729701"/>
    </source>
</evidence>
<reference evidence="3" key="2">
    <citation type="journal article" date="2022" name="Microbiol. Resour. Announc.">
        <title>Metagenome Sequencing to Explore Phylogenomics of Terrestrial Cyanobacteria.</title>
        <authorList>
            <person name="Ward R.D."/>
            <person name="Stajich J.E."/>
            <person name="Johansen J.R."/>
            <person name="Huntemann M."/>
            <person name="Clum A."/>
            <person name="Foster B."/>
            <person name="Foster B."/>
            <person name="Roux S."/>
            <person name="Palaniappan K."/>
            <person name="Varghese N."/>
            <person name="Mukherjee S."/>
            <person name="Reddy T.B.K."/>
            <person name="Daum C."/>
            <person name="Copeland A."/>
            <person name="Chen I.A."/>
            <person name="Ivanova N.N."/>
            <person name="Kyrpides N.C."/>
            <person name="Shapiro N."/>
            <person name="Eloe-Fadrosh E.A."/>
            <person name="Pietrasiak N."/>
        </authorList>
    </citation>
    <scope>NUCLEOTIDE SEQUENCE</scope>
    <source>
        <strain evidence="3">GSE-NOS-MK-12-04C</strain>
    </source>
</reference>
<feature type="domain" description="DUF1980" evidence="2">
    <location>
        <begin position="154"/>
        <end position="273"/>
    </location>
</feature>
<gene>
    <name evidence="3" type="ORF">KME60_20795</name>
</gene>
<evidence type="ECO:0000256" key="1">
    <source>
        <dbReference type="SAM" id="Phobius"/>
    </source>
</evidence>
<keyword evidence="1" id="KW-1133">Transmembrane helix</keyword>
<protein>
    <submittedName>
        <fullName evidence="3">TIGR03943 family protein</fullName>
    </submittedName>
</protein>
<dbReference type="EMBL" id="JAHHGZ010000024">
    <property type="protein sequence ID" value="MBW4669782.1"/>
    <property type="molecule type" value="Genomic_DNA"/>
</dbReference>
<feature type="transmembrane region" description="Helical" evidence="1">
    <location>
        <begin position="34"/>
        <end position="52"/>
    </location>
</feature>
<dbReference type="PANTHER" id="PTHR40047">
    <property type="entry name" value="UPF0703 PROTEIN YCGQ"/>
    <property type="match status" value="1"/>
</dbReference>
<dbReference type="InterPro" id="IPR048447">
    <property type="entry name" value="DUF1980_C"/>
</dbReference>
<organism evidence="3 4">
    <name type="scientific">Cyanomargarita calcarea GSE-NOS-MK-12-04C</name>
    <dbReference type="NCBI Taxonomy" id="2839659"/>
    <lineage>
        <taxon>Bacteria</taxon>
        <taxon>Bacillati</taxon>
        <taxon>Cyanobacteriota</taxon>
        <taxon>Cyanophyceae</taxon>
        <taxon>Nostocales</taxon>
        <taxon>Cyanomargaritaceae</taxon>
        <taxon>Cyanomargarita</taxon>
    </lineage>
</organism>
<feature type="transmembrane region" description="Helical" evidence="1">
    <location>
        <begin position="64"/>
        <end position="81"/>
    </location>
</feature>
<proteinExistence type="predicted"/>
<reference evidence="3" key="1">
    <citation type="submission" date="2021-05" db="EMBL/GenBank/DDBJ databases">
        <authorList>
            <person name="Pietrasiak N."/>
            <person name="Ward R."/>
            <person name="Stajich J.E."/>
            <person name="Kurbessoian T."/>
        </authorList>
    </citation>
    <scope>NUCLEOTIDE SEQUENCE</scope>
    <source>
        <strain evidence="3">GSE-NOS-MK-12-04C</strain>
    </source>
</reference>
<dbReference type="Proteomes" id="UP000729701">
    <property type="component" value="Unassembled WGS sequence"/>
</dbReference>
<dbReference type="PANTHER" id="PTHR40047:SF1">
    <property type="entry name" value="UPF0703 PROTEIN YCGQ"/>
    <property type="match status" value="1"/>
</dbReference>
<evidence type="ECO:0000313" key="3">
    <source>
        <dbReference type="EMBL" id="MBW4669782.1"/>
    </source>
</evidence>
<dbReference type="NCBIfam" id="TIGR03943">
    <property type="entry name" value="TIGR03943 family putative permease subunit"/>
    <property type="match status" value="1"/>
</dbReference>
<dbReference type="Pfam" id="PF21537">
    <property type="entry name" value="DUF1980_C"/>
    <property type="match status" value="1"/>
</dbReference>
<dbReference type="InterPro" id="IPR015402">
    <property type="entry name" value="DUF1980"/>
</dbReference>
<name>A0A951QPN4_9CYAN</name>